<evidence type="ECO:0000259" key="4">
    <source>
        <dbReference type="PROSITE" id="PS50048"/>
    </source>
</evidence>
<dbReference type="InParanoid" id="A0A3N4KEZ7"/>
<evidence type="ECO:0000256" key="1">
    <source>
        <dbReference type="ARBA" id="ARBA00004123"/>
    </source>
</evidence>
<dbReference type="InterPro" id="IPR036864">
    <property type="entry name" value="Zn2-C6_fun-type_DNA-bd_sf"/>
</dbReference>
<feature type="region of interest" description="Disordered" evidence="3">
    <location>
        <begin position="1"/>
        <end position="36"/>
    </location>
</feature>
<evidence type="ECO:0000256" key="3">
    <source>
        <dbReference type="SAM" id="MobiDB-lite"/>
    </source>
</evidence>
<evidence type="ECO:0000256" key="2">
    <source>
        <dbReference type="ARBA" id="ARBA00023242"/>
    </source>
</evidence>
<dbReference type="GO" id="GO:0000976">
    <property type="term" value="F:transcription cis-regulatory region binding"/>
    <property type="evidence" value="ECO:0007669"/>
    <property type="project" value="TreeGrafter"/>
</dbReference>
<gene>
    <name evidence="5" type="ORF">P167DRAFT_323672</name>
</gene>
<protein>
    <recommendedName>
        <fullName evidence="4">Zn(2)-C6 fungal-type domain-containing protein</fullName>
    </recommendedName>
</protein>
<feature type="region of interest" description="Disordered" evidence="3">
    <location>
        <begin position="683"/>
        <end position="704"/>
    </location>
</feature>
<feature type="region of interest" description="Disordered" evidence="3">
    <location>
        <begin position="105"/>
        <end position="144"/>
    </location>
</feature>
<dbReference type="GO" id="GO:0008270">
    <property type="term" value="F:zinc ion binding"/>
    <property type="evidence" value="ECO:0007669"/>
    <property type="project" value="InterPro"/>
</dbReference>
<dbReference type="PANTHER" id="PTHR37534:SF17">
    <property type="entry name" value="ZN(2)-C6 FUNGAL-TYPE DOMAIN-CONTAINING PROTEIN"/>
    <property type="match status" value="1"/>
</dbReference>
<feature type="domain" description="Zn(2)-C6 fungal-type" evidence="4">
    <location>
        <begin position="40"/>
        <end position="68"/>
    </location>
</feature>
<dbReference type="PROSITE" id="PS50048">
    <property type="entry name" value="ZN2_CY6_FUNGAL_2"/>
    <property type="match status" value="1"/>
</dbReference>
<feature type="region of interest" description="Disordered" evidence="3">
    <location>
        <begin position="735"/>
        <end position="780"/>
    </location>
</feature>
<dbReference type="GO" id="GO:0005634">
    <property type="term" value="C:nucleus"/>
    <property type="evidence" value="ECO:0007669"/>
    <property type="project" value="UniProtKB-SubCell"/>
</dbReference>
<feature type="region of interest" description="Disordered" evidence="3">
    <location>
        <begin position="483"/>
        <end position="520"/>
    </location>
</feature>
<dbReference type="EMBL" id="ML119155">
    <property type="protein sequence ID" value="RPB09104.1"/>
    <property type="molecule type" value="Genomic_DNA"/>
</dbReference>
<dbReference type="InterPro" id="IPR001138">
    <property type="entry name" value="Zn2Cys6_DnaBD"/>
</dbReference>
<dbReference type="GO" id="GO:0045944">
    <property type="term" value="P:positive regulation of transcription by RNA polymerase II"/>
    <property type="evidence" value="ECO:0007669"/>
    <property type="project" value="TreeGrafter"/>
</dbReference>
<dbReference type="AlphaFoldDB" id="A0A3N4KEZ7"/>
<keyword evidence="6" id="KW-1185">Reference proteome</keyword>
<reference evidence="5 6" key="1">
    <citation type="journal article" date="2018" name="Nat. Ecol. Evol.">
        <title>Pezizomycetes genomes reveal the molecular basis of ectomycorrhizal truffle lifestyle.</title>
        <authorList>
            <person name="Murat C."/>
            <person name="Payen T."/>
            <person name="Noel B."/>
            <person name="Kuo A."/>
            <person name="Morin E."/>
            <person name="Chen J."/>
            <person name="Kohler A."/>
            <person name="Krizsan K."/>
            <person name="Balestrini R."/>
            <person name="Da Silva C."/>
            <person name="Montanini B."/>
            <person name="Hainaut M."/>
            <person name="Levati E."/>
            <person name="Barry K.W."/>
            <person name="Belfiori B."/>
            <person name="Cichocki N."/>
            <person name="Clum A."/>
            <person name="Dockter R.B."/>
            <person name="Fauchery L."/>
            <person name="Guy J."/>
            <person name="Iotti M."/>
            <person name="Le Tacon F."/>
            <person name="Lindquist E.A."/>
            <person name="Lipzen A."/>
            <person name="Malagnac F."/>
            <person name="Mello A."/>
            <person name="Molinier V."/>
            <person name="Miyauchi S."/>
            <person name="Poulain J."/>
            <person name="Riccioni C."/>
            <person name="Rubini A."/>
            <person name="Sitrit Y."/>
            <person name="Splivallo R."/>
            <person name="Traeger S."/>
            <person name="Wang M."/>
            <person name="Zifcakova L."/>
            <person name="Wipf D."/>
            <person name="Zambonelli A."/>
            <person name="Paolocci F."/>
            <person name="Nowrousian M."/>
            <person name="Ottonello S."/>
            <person name="Baldrian P."/>
            <person name="Spatafora J.W."/>
            <person name="Henrissat B."/>
            <person name="Nagy L.G."/>
            <person name="Aury J.M."/>
            <person name="Wincker P."/>
            <person name="Grigoriev I.V."/>
            <person name="Bonfante P."/>
            <person name="Martin F.M."/>
        </authorList>
    </citation>
    <scope>NUCLEOTIDE SEQUENCE [LARGE SCALE GENOMIC DNA]</scope>
    <source>
        <strain evidence="5 6">CCBAS932</strain>
    </source>
</reference>
<feature type="compositionally biased region" description="Basic and acidic residues" evidence="3">
    <location>
        <begin position="483"/>
        <end position="494"/>
    </location>
</feature>
<dbReference type="CDD" id="cd00067">
    <property type="entry name" value="GAL4"/>
    <property type="match status" value="1"/>
</dbReference>
<feature type="compositionally biased region" description="Low complexity" evidence="3">
    <location>
        <begin position="497"/>
        <end position="515"/>
    </location>
</feature>
<dbReference type="Gene3D" id="4.10.240.10">
    <property type="entry name" value="Zn(2)-C6 fungal-type DNA-binding domain"/>
    <property type="match status" value="1"/>
</dbReference>
<keyword evidence="2" id="KW-0539">Nucleus</keyword>
<comment type="subcellular location">
    <subcellularLocation>
        <location evidence="1">Nucleus</location>
    </subcellularLocation>
</comment>
<dbReference type="InterPro" id="IPR021858">
    <property type="entry name" value="Fun_TF"/>
</dbReference>
<dbReference type="Pfam" id="PF00172">
    <property type="entry name" value="Zn_clus"/>
    <property type="match status" value="1"/>
</dbReference>
<evidence type="ECO:0000313" key="5">
    <source>
        <dbReference type="EMBL" id="RPB09104.1"/>
    </source>
</evidence>
<organism evidence="5 6">
    <name type="scientific">Morchella conica CCBAS932</name>
    <dbReference type="NCBI Taxonomy" id="1392247"/>
    <lineage>
        <taxon>Eukaryota</taxon>
        <taxon>Fungi</taxon>
        <taxon>Dikarya</taxon>
        <taxon>Ascomycota</taxon>
        <taxon>Pezizomycotina</taxon>
        <taxon>Pezizomycetes</taxon>
        <taxon>Pezizales</taxon>
        <taxon>Morchellaceae</taxon>
        <taxon>Morchella</taxon>
    </lineage>
</organism>
<accession>A0A3N4KEZ7</accession>
<feature type="region of interest" description="Disordered" evidence="3">
    <location>
        <begin position="181"/>
        <end position="233"/>
    </location>
</feature>
<dbReference type="SUPFAM" id="SSF57701">
    <property type="entry name" value="Zn2/Cys6 DNA-binding domain"/>
    <property type="match status" value="1"/>
</dbReference>
<dbReference type="Proteomes" id="UP000277580">
    <property type="component" value="Unassembled WGS sequence"/>
</dbReference>
<dbReference type="GO" id="GO:0000981">
    <property type="term" value="F:DNA-binding transcription factor activity, RNA polymerase II-specific"/>
    <property type="evidence" value="ECO:0007669"/>
    <property type="project" value="InterPro"/>
</dbReference>
<evidence type="ECO:0000313" key="6">
    <source>
        <dbReference type="Proteomes" id="UP000277580"/>
    </source>
</evidence>
<feature type="compositionally biased region" description="Polar residues" evidence="3">
    <location>
        <begin position="187"/>
        <end position="202"/>
    </location>
</feature>
<dbReference type="OrthoDB" id="3431704at2759"/>
<feature type="compositionally biased region" description="Low complexity" evidence="3">
    <location>
        <begin position="203"/>
        <end position="233"/>
    </location>
</feature>
<name>A0A3N4KEZ7_9PEZI</name>
<dbReference type="PANTHER" id="PTHR37534">
    <property type="entry name" value="TRANSCRIPTIONAL ACTIVATOR PROTEIN UGA3"/>
    <property type="match status" value="1"/>
</dbReference>
<sequence>MSTAMLSQPTVVSMPPSLASPTSPTKKRRRRAPATGAAEDCFTCRANGIKCDRRRPYCGPCLEVGNDCRGYRTQLTWGVGVASRGKLRGLHLPIVNLAVDSKNTQKIVKKKSEDKSTNGSGAKPKKSKAPESNPHDYDSQRNTGVGKLSIITSYDFVNMEVPSSSSSRASSALSASTAGTSPALSAISQSSIPSQRLSQARKSPNPSSYSPYSSNPQQQYHSHISPQQQQYQAPIQHYHKSPYSHVSLPPHQTTPSLLLSPMSEYEPSFPSSQHYPMSSAPTTAPLYDMVTGVSSSTYHPTSSMTVTSSGVSYAPMTAPIMQTSSRMMDSDHIHQNHNQHPHHSGSWNGVSGMGNLHQQHVQAGTGNLSDLLYDDDMLVTRGPEFSYNASSFQTSNSPTPTNQSFSISISPMSVQFPPPELANISPKLHFLIEYYDKTVCAAMVAFDGPGNPYRQQILPMAFKNEALMEAIYALSTSHLDSKKKGALSLERRTSTDSPKSVSPMHSHSPSSPVSPGHQSFPDSHQGLHLLSAVAPVVKEKSATALSHKNNSIHLLNAQLTIPELAKSDSAMATLLILLFYHISETGVGQFKTHLAGVKKLMGMRCVGKETGIWGWMETVFTWLDNMSASINNREAQLRGGYLDMIFSSNDDWDLESLTGCDRELFMRLAGLGRINMLSQMPTVASDSHGRNMEEDDGITEPFRDENDGRDEFWLAWNAIKKDLCEWRPTAIYAATPSRHSSKEASPSRPLEVPIPSPTSSSYSMSPPPPPSAGSPRRKSSKAHEAVEINHWLHASNVYRYAAILYIDRLAYPHLPSSHSIFQNTVREVLDHVNCISNSRLGHRLLWPLFITGTECVVDAHRNMIRERCVEMQRECGFFNKVSGLDVLEKIWREDIIEEDRGHQGNGMFAGAKRMGNISPSVGGRGLRWRKVTGHEDAEYLMI</sequence>
<dbReference type="Pfam" id="PF11951">
    <property type="entry name" value="Fungal_trans_2"/>
    <property type="match status" value="1"/>
</dbReference>
<feature type="compositionally biased region" description="Polar residues" evidence="3">
    <location>
        <begin position="1"/>
        <end position="11"/>
    </location>
</feature>
<proteinExistence type="predicted"/>